<accession>A0ABP3KYB6</accession>
<keyword evidence="1" id="KW-0472">Membrane</keyword>
<dbReference type="EMBL" id="BAAADO010000003">
    <property type="protein sequence ID" value="GAA0489234.1"/>
    <property type="molecule type" value="Genomic_DNA"/>
</dbReference>
<sequence>MKNYLKLVNFEFNRVVKLFTILLGITLVVQMAGVIVQSREYLGRANEKMNEDLMSKAQFLTDYGQISFAHIVRSVWFLGPIALCAAGVAFYIFLVWYRDWVGKNTFIYRLLMLPTTRLNIFFAKISNILIMTLGLVAFQLILLPFEALVLKWMVPDDFRNDMGVKETITSIPELTIIIPNSFVEFVLYYGAGLLAVAILFTAILMERSFKWKGIIAGVLYSAMAILVLISPVLLQELVLNGFFYPMELFVIEIVMGIIVLAVSIWMSGFLLKKKVTV</sequence>
<name>A0ABP3KYB6_9BACI</name>
<evidence type="ECO:0000313" key="2">
    <source>
        <dbReference type="EMBL" id="GAA0489234.1"/>
    </source>
</evidence>
<evidence type="ECO:0000256" key="1">
    <source>
        <dbReference type="SAM" id="Phobius"/>
    </source>
</evidence>
<gene>
    <name evidence="2" type="ORF">GCM10008986_13810</name>
</gene>
<proteinExistence type="predicted"/>
<keyword evidence="1" id="KW-0812">Transmembrane</keyword>
<feature type="transmembrane region" description="Helical" evidence="1">
    <location>
        <begin position="186"/>
        <end position="205"/>
    </location>
</feature>
<keyword evidence="1" id="KW-1133">Transmembrane helix</keyword>
<dbReference type="Proteomes" id="UP001500880">
    <property type="component" value="Unassembled WGS sequence"/>
</dbReference>
<dbReference type="RefSeq" id="WP_343839135.1">
    <property type="nucleotide sequence ID" value="NZ_BAAADO010000003.1"/>
</dbReference>
<feature type="transmembrane region" description="Helical" evidence="1">
    <location>
        <begin position="118"/>
        <end position="143"/>
    </location>
</feature>
<comment type="caution">
    <text evidence="2">The sequence shown here is derived from an EMBL/GenBank/DDBJ whole genome shotgun (WGS) entry which is preliminary data.</text>
</comment>
<feature type="transmembrane region" description="Helical" evidence="1">
    <location>
        <begin position="75"/>
        <end position="97"/>
    </location>
</feature>
<evidence type="ECO:0000313" key="3">
    <source>
        <dbReference type="Proteomes" id="UP001500880"/>
    </source>
</evidence>
<protein>
    <recommendedName>
        <fullName evidence="4">ABC-2 type transport system permease protein</fullName>
    </recommendedName>
</protein>
<feature type="transmembrane region" description="Helical" evidence="1">
    <location>
        <begin position="15"/>
        <end position="36"/>
    </location>
</feature>
<organism evidence="2 3">
    <name type="scientific">Salinibacillus aidingensis</name>
    <dbReference type="NCBI Taxonomy" id="237684"/>
    <lineage>
        <taxon>Bacteria</taxon>
        <taxon>Bacillati</taxon>
        <taxon>Bacillota</taxon>
        <taxon>Bacilli</taxon>
        <taxon>Bacillales</taxon>
        <taxon>Bacillaceae</taxon>
        <taxon>Salinibacillus</taxon>
    </lineage>
</organism>
<reference evidence="3" key="1">
    <citation type="journal article" date="2019" name="Int. J. Syst. Evol. Microbiol.">
        <title>The Global Catalogue of Microorganisms (GCM) 10K type strain sequencing project: providing services to taxonomists for standard genome sequencing and annotation.</title>
        <authorList>
            <consortium name="The Broad Institute Genomics Platform"/>
            <consortium name="The Broad Institute Genome Sequencing Center for Infectious Disease"/>
            <person name="Wu L."/>
            <person name="Ma J."/>
        </authorList>
    </citation>
    <scope>NUCLEOTIDE SEQUENCE [LARGE SCALE GENOMIC DNA]</scope>
    <source>
        <strain evidence="3">JCM 12389</strain>
    </source>
</reference>
<feature type="transmembrane region" description="Helical" evidence="1">
    <location>
        <begin position="214"/>
        <end position="234"/>
    </location>
</feature>
<feature type="transmembrane region" description="Helical" evidence="1">
    <location>
        <begin position="246"/>
        <end position="271"/>
    </location>
</feature>
<keyword evidence="3" id="KW-1185">Reference proteome</keyword>
<evidence type="ECO:0008006" key="4">
    <source>
        <dbReference type="Google" id="ProtNLM"/>
    </source>
</evidence>